<comment type="caution">
    <text evidence="1">The sequence shown here is derived from an EMBL/GenBank/DDBJ whole genome shotgun (WGS) entry which is preliminary data.</text>
</comment>
<dbReference type="EMBL" id="JAENHL010000007">
    <property type="protein sequence ID" value="MBK1867395.1"/>
    <property type="molecule type" value="Genomic_DNA"/>
</dbReference>
<name>A0ACC5R401_9HYPH</name>
<dbReference type="Proteomes" id="UP000616151">
    <property type="component" value="Unassembled WGS sequence"/>
</dbReference>
<keyword evidence="2" id="KW-1185">Reference proteome</keyword>
<proteinExistence type="predicted"/>
<accession>A0ACC5R401</accession>
<gene>
    <name evidence="1" type="ORF">JHL16_13650</name>
</gene>
<reference evidence="1" key="1">
    <citation type="submission" date="2021-01" db="EMBL/GenBank/DDBJ databases">
        <authorList>
            <person name="Sun Q."/>
        </authorList>
    </citation>
    <scope>NUCLEOTIDE SEQUENCE</scope>
    <source>
        <strain evidence="1">YIM B02566</strain>
    </source>
</reference>
<evidence type="ECO:0000313" key="2">
    <source>
        <dbReference type="Proteomes" id="UP000616151"/>
    </source>
</evidence>
<organism evidence="1 2">
    <name type="scientific">Taklimakanibacter albus</name>
    <dbReference type="NCBI Taxonomy" id="2800327"/>
    <lineage>
        <taxon>Bacteria</taxon>
        <taxon>Pseudomonadati</taxon>
        <taxon>Pseudomonadota</taxon>
        <taxon>Alphaproteobacteria</taxon>
        <taxon>Hyphomicrobiales</taxon>
        <taxon>Aestuariivirgaceae</taxon>
        <taxon>Taklimakanibacter</taxon>
    </lineage>
</organism>
<sequence>MRVRQIMERYRDFAARTHLVMGLFALGLIAAILTLMIVSALPSQASFLTAEAKNLVTLAPTSDTLLVVIVSLVFLAVFAAKLFEHQSSSTK</sequence>
<evidence type="ECO:0000313" key="1">
    <source>
        <dbReference type="EMBL" id="MBK1867395.1"/>
    </source>
</evidence>
<protein>
    <submittedName>
        <fullName evidence="1">Uncharacterized protein</fullName>
    </submittedName>
</protein>